<gene>
    <name evidence="1" type="ORF">SPDO_29940</name>
</gene>
<reference evidence="1 2" key="1">
    <citation type="submission" date="2017-03" db="EMBL/GenBank/DDBJ databases">
        <title>Genome sequence of Sphingomonas dokdonensis DSM 21029.</title>
        <authorList>
            <person name="Poehlein A."/>
            <person name="Wuebbeler J.H."/>
            <person name="Steinbuechel A."/>
            <person name="Daniel R."/>
        </authorList>
    </citation>
    <scope>NUCLEOTIDE SEQUENCE [LARGE SCALE GENOMIC DNA]</scope>
    <source>
        <strain evidence="1 2">DSM 21029</strain>
    </source>
</reference>
<dbReference type="RefSeq" id="WP_088368319.1">
    <property type="nucleotide sequence ID" value="NZ_NBBI01000008.1"/>
</dbReference>
<dbReference type="EMBL" id="NBBI01000008">
    <property type="protein sequence ID" value="OWK27911.1"/>
    <property type="molecule type" value="Genomic_DNA"/>
</dbReference>
<sequence length="170" mass="18708">MLAGLAVILASAIVSGGAATSTEGIRNTVCRQKLAAVAGDKFSLLALPAKNKNNESGVVLLVNCSRRVIVSVRDPKTSPRRLTEFVYDRRVKKTIGRDGNNYEFMNFNERANNSFTEANFYSKNTYWRGKCRFDGLELTTVEPDTEGGPRKITFSLNVCENIVLALVEAP</sequence>
<dbReference type="AlphaFoldDB" id="A0A245ZDS9"/>
<dbReference type="Proteomes" id="UP000197290">
    <property type="component" value="Unassembled WGS sequence"/>
</dbReference>
<evidence type="ECO:0000313" key="2">
    <source>
        <dbReference type="Proteomes" id="UP000197290"/>
    </source>
</evidence>
<organism evidence="1 2">
    <name type="scientific">Sphingomonas dokdonensis</name>
    <dbReference type="NCBI Taxonomy" id="344880"/>
    <lineage>
        <taxon>Bacteria</taxon>
        <taxon>Pseudomonadati</taxon>
        <taxon>Pseudomonadota</taxon>
        <taxon>Alphaproteobacteria</taxon>
        <taxon>Sphingomonadales</taxon>
        <taxon>Sphingomonadaceae</taxon>
        <taxon>Sphingomonas</taxon>
    </lineage>
</organism>
<protein>
    <submittedName>
        <fullName evidence="1">Uncharacterized protein</fullName>
    </submittedName>
</protein>
<comment type="caution">
    <text evidence="1">The sequence shown here is derived from an EMBL/GenBank/DDBJ whole genome shotgun (WGS) entry which is preliminary data.</text>
</comment>
<keyword evidence="2" id="KW-1185">Reference proteome</keyword>
<name>A0A245ZDS9_9SPHN</name>
<proteinExistence type="predicted"/>
<accession>A0A245ZDS9</accession>
<evidence type="ECO:0000313" key="1">
    <source>
        <dbReference type="EMBL" id="OWK27911.1"/>
    </source>
</evidence>